<dbReference type="AlphaFoldDB" id="A0A378V2K3"/>
<dbReference type="Proteomes" id="UP000255389">
    <property type="component" value="Unassembled WGS sequence"/>
</dbReference>
<organism evidence="1 2">
    <name type="scientific">Mycolicibacterium fortuitum</name>
    <name type="common">Mycobacterium fortuitum</name>
    <dbReference type="NCBI Taxonomy" id="1766"/>
    <lineage>
        <taxon>Bacteria</taxon>
        <taxon>Bacillati</taxon>
        <taxon>Actinomycetota</taxon>
        <taxon>Actinomycetes</taxon>
        <taxon>Mycobacteriales</taxon>
        <taxon>Mycobacteriaceae</taxon>
        <taxon>Mycolicibacterium</taxon>
    </lineage>
</organism>
<name>A0A378V2K3_MYCFO</name>
<evidence type="ECO:0000313" key="2">
    <source>
        <dbReference type="Proteomes" id="UP000255389"/>
    </source>
</evidence>
<sequence length="43" mass="5121">MELLERIERVLEYGGEPRTWHVGENAHIRWGFDGLVISHWSED</sequence>
<proteinExistence type="predicted"/>
<evidence type="ECO:0000313" key="1">
    <source>
        <dbReference type="EMBL" id="SUA04017.1"/>
    </source>
</evidence>
<gene>
    <name evidence="1" type="ORF">NCTC1542_05511</name>
</gene>
<dbReference type="EMBL" id="UGQY01000004">
    <property type="protein sequence ID" value="SUA04017.1"/>
    <property type="molecule type" value="Genomic_DNA"/>
</dbReference>
<accession>A0A378V2K3</accession>
<reference evidence="1 2" key="1">
    <citation type="submission" date="2018-06" db="EMBL/GenBank/DDBJ databases">
        <authorList>
            <consortium name="Pathogen Informatics"/>
            <person name="Doyle S."/>
        </authorList>
    </citation>
    <scope>NUCLEOTIDE SEQUENCE [LARGE SCALE GENOMIC DNA]</scope>
    <source>
        <strain evidence="1 2">NCTC1542</strain>
    </source>
</reference>
<protein>
    <submittedName>
        <fullName evidence="1">Uncharacterized protein</fullName>
    </submittedName>
</protein>